<evidence type="ECO:0000313" key="3">
    <source>
        <dbReference type="Proteomes" id="UP000198916"/>
    </source>
</evidence>
<organism evidence="2 3">
    <name type="scientific">Parapedobacter koreensis</name>
    <dbReference type="NCBI Taxonomy" id="332977"/>
    <lineage>
        <taxon>Bacteria</taxon>
        <taxon>Pseudomonadati</taxon>
        <taxon>Bacteroidota</taxon>
        <taxon>Sphingobacteriia</taxon>
        <taxon>Sphingobacteriales</taxon>
        <taxon>Sphingobacteriaceae</taxon>
        <taxon>Parapedobacter</taxon>
    </lineage>
</organism>
<dbReference type="EMBL" id="FNZR01000001">
    <property type="protein sequence ID" value="SEK35842.1"/>
    <property type="molecule type" value="Genomic_DNA"/>
</dbReference>
<gene>
    <name evidence="2" type="ORF">SAMN05421740_101646</name>
</gene>
<dbReference type="SUPFAM" id="SSF53448">
    <property type="entry name" value="Nucleotide-diphospho-sugar transferases"/>
    <property type="match status" value="1"/>
</dbReference>
<protein>
    <submittedName>
        <fullName evidence="2">Glycosyl transferase family 2</fullName>
    </submittedName>
</protein>
<name>A0A1H7GG07_9SPHI</name>
<feature type="domain" description="Glycosyltransferase 2-like" evidence="1">
    <location>
        <begin position="10"/>
        <end position="126"/>
    </location>
</feature>
<dbReference type="Gene3D" id="3.90.550.10">
    <property type="entry name" value="Spore Coat Polysaccharide Biosynthesis Protein SpsA, Chain A"/>
    <property type="match status" value="1"/>
</dbReference>
<reference evidence="3" key="1">
    <citation type="submission" date="2016-10" db="EMBL/GenBank/DDBJ databases">
        <authorList>
            <person name="Varghese N."/>
            <person name="Submissions S."/>
        </authorList>
    </citation>
    <scope>NUCLEOTIDE SEQUENCE [LARGE SCALE GENOMIC DNA]</scope>
    <source>
        <strain evidence="3">Jip14</strain>
    </source>
</reference>
<dbReference type="GO" id="GO:0016758">
    <property type="term" value="F:hexosyltransferase activity"/>
    <property type="evidence" value="ECO:0007669"/>
    <property type="project" value="UniProtKB-ARBA"/>
</dbReference>
<dbReference type="CDD" id="cd00761">
    <property type="entry name" value="Glyco_tranf_GTA_type"/>
    <property type="match status" value="1"/>
</dbReference>
<dbReference type="STRING" id="332977.SAMN05421740_101646"/>
<sequence length="337" mass="37422">MKVVSEVYFTIVICSYNPDDRLLQRCLNAVSRLAHHGFGSEVLLVDNNSNPPLANRLFVQDFLNTKPDSKIIVAEQQGLVYARIVGISQAKGEYLVFFDDDNEPQSDYLIEIHALNQRYPAVAAWGPGTVPVDFVDGIDSRIKEVAYGALQGKRENYTAFACLRQWQACYPFGTGLCIKANVLAKFMEWFNAGKLTATGRNGVSLASGEDLQMVMTCIALGYAAGHSPRLQVVHVIPGKRADMTYIKRLSYGSNLAFHTSIAEVLPEYAEVVNSQLHRPRRFAFKSAKRYLSALLTGSPAKMVNTINYIGAMSSLYRLYHLPVPKIVTAILKHAKLL</sequence>
<dbReference type="OrthoDB" id="786280at2"/>
<evidence type="ECO:0000313" key="2">
    <source>
        <dbReference type="EMBL" id="SEK35842.1"/>
    </source>
</evidence>
<evidence type="ECO:0000259" key="1">
    <source>
        <dbReference type="Pfam" id="PF00535"/>
    </source>
</evidence>
<dbReference type="InterPro" id="IPR001173">
    <property type="entry name" value="Glyco_trans_2-like"/>
</dbReference>
<dbReference type="RefSeq" id="WP_090602678.1">
    <property type="nucleotide sequence ID" value="NZ_FNZR01000001.1"/>
</dbReference>
<dbReference type="AlphaFoldDB" id="A0A1H7GG07"/>
<accession>A0A1H7GG07</accession>
<proteinExistence type="predicted"/>
<dbReference type="InterPro" id="IPR029044">
    <property type="entry name" value="Nucleotide-diphossugar_trans"/>
</dbReference>
<dbReference type="Proteomes" id="UP000198916">
    <property type="component" value="Unassembled WGS sequence"/>
</dbReference>
<keyword evidence="3" id="KW-1185">Reference proteome</keyword>
<dbReference type="Pfam" id="PF00535">
    <property type="entry name" value="Glycos_transf_2"/>
    <property type="match status" value="1"/>
</dbReference>
<keyword evidence="2" id="KW-0808">Transferase</keyword>
<dbReference type="PANTHER" id="PTHR22916">
    <property type="entry name" value="GLYCOSYLTRANSFERASE"/>
    <property type="match status" value="1"/>
</dbReference>